<feature type="signal peptide" evidence="1">
    <location>
        <begin position="1"/>
        <end position="22"/>
    </location>
</feature>
<dbReference type="RefSeq" id="WP_073572890.1">
    <property type="nucleotide sequence ID" value="NZ_FRXN01000005.1"/>
</dbReference>
<protein>
    <recommendedName>
        <fullName evidence="4">Lipocalin-like domain-containing protein</fullName>
    </recommendedName>
</protein>
<sequence length="161" mass="17190">MKKALLSWASFAFFTLFLMSCGGDDPTPTPQQTPEEKAIEALTGTGSLTWTVAGGGSVTRSGSTVTDLYSSFELKLNSGSTKTYTTTNNNDLYDSSGNWVFAGSNFDKFTLTGSQPAAGREISFTRTGDNLRLEFNIPAPGGRLNGTQVVAGSYVFNLIKK</sequence>
<evidence type="ECO:0000313" key="2">
    <source>
        <dbReference type="EMBL" id="SHO64159.1"/>
    </source>
</evidence>
<keyword evidence="1" id="KW-0732">Signal</keyword>
<reference evidence="3" key="1">
    <citation type="submission" date="2016-12" db="EMBL/GenBank/DDBJ databases">
        <authorList>
            <person name="Varghese N."/>
            <person name="Submissions S."/>
        </authorList>
    </citation>
    <scope>NUCLEOTIDE SEQUENCE [LARGE SCALE GENOMIC DNA]</scope>
    <source>
        <strain evidence="3">DSM 25035</strain>
    </source>
</reference>
<evidence type="ECO:0000256" key="1">
    <source>
        <dbReference type="SAM" id="SignalP"/>
    </source>
</evidence>
<dbReference type="STRING" id="1073327.SAMN04488108_3262"/>
<dbReference type="AlphaFoldDB" id="A0A1M7ZH67"/>
<organism evidence="2 3">
    <name type="scientific">Algoriphagus zhangzhouensis</name>
    <dbReference type="NCBI Taxonomy" id="1073327"/>
    <lineage>
        <taxon>Bacteria</taxon>
        <taxon>Pseudomonadati</taxon>
        <taxon>Bacteroidota</taxon>
        <taxon>Cytophagia</taxon>
        <taxon>Cytophagales</taxon>
        <taxon>Cyclobacteriaceae</taxon>
        <taxon>Algoriphagus</taxon>
    </lineage>
</organism>
<dbReference type="PROSITE" id="PS51257">
    <property type="entry name" value="PROKAR_LIPOPROTEIN"/>
    <property type="match status" value="1"/>
</dbReference>
<gene>
    <name evidence="2" type="ORF">SAMN04488108_3262</name>
</gene>
<evidence type="ECO:0008006" key="4">
    <source>
        <dbReference type="Google" id="ProtNLM"/>
    </source>
</evidence>
<accession>A0A1M7ZH67</accession>
<keyword evidence="3" id="KW-1185">Reference proteome</keyword>
<evidence type="ECO:0000313" key="3">
    <source>
        <dbReference type="Proteomes" id="UP000184609"/>
    </source>
</evidence>
<dbReference type="Proteomes" id="UP000184609">
    <property type="component" value="Unassembled WGS sequence"/>
</dbReference>
<dbReference type="EMBL" id="FRXN01000005">
    <property type="protein sequence ID" value="SHO64159.1"/>
    <property type="molecule type" value="Genomic_DNA"/>
</dbReference>
<feature type="chain" id="PRO_5011980425" description="Lipocalin-like domain-containing protein" evidence="1">
    <location>
        <begin position="23"/>
        <end position="161"/>
    </location>
</feature>
<proteinExistence type="predicted"/>
<name>A0A1M7ZH67_9BACT</name>